<keyword evidence="3 6" id="KW-0812">Transmembrane</keyword>
<evidence type="ECO:0000313" key="8">
    <source>
        <dbReference type="Proteomes" id="UP000270230"/>
    </source>
</evidence>
<evidence type="ECO:0000256" key="3">
    <source>
        <dbReference type="ARBA" id="ARBA00022692"/>
    </source>
</evidence>
<accession>A0A3M7BKT8</accession>
<feature type="transmembrane region" description="Helical" evidence="6">
    <location>
        <begin position="138"/>
        <end position="158"/>
    </location>
</feature>
<feature type="transmembrane region" description="Helical" evidence="6">
    <location>
        <begin position="30"/>
        <end position="52"/>
    </location>
</feature>
<protein>
    <submittedName>
        <fullName evidence="7">Uncharacterized protein</fullName>
    </submittedName>
</protein>
<dbReference type="GO" id="GO:0016020">
    <property type="term" value="C:membrane"/>
    <property type="evidence" value="ECO:0007669"/>
    <property type="project" value="UniProtKB-SubCell"/>
</dbReference>
<dbReference type="Pfam" id="PF13520">
    <property type="entry name" value="AA_permease_2"/>
    <property type="match status" value="1"/>
</dbReference>
<dbReference type="InterPro" id="IPR002293">
    <property type="entry name" value="AA/rel_permease1"/>
</dbReference>
<keyword evidence="4 6" id="KW-1133">Transmembrane helix</keyword>
<dbReference type="Gene3D" id="1.20.1740.10">
    <property type="entry name" value="Amino acid/polyamine transporter I"/>
    <property type="match status" value="1"/>
</dbReference>
<dbReference type="Proteomes" id="UP000270230">
    <property type="component" value="Unassembled WGS sequence"/>
</dbReference>
<keyword evidence="2" id="KW-0813">Transport</keyword>
<proteinExistence type="predicted"/>
<evidence type="ECO:0000256" key="2">
    <source>
        <dbReference type="ARBA" id="ARBA00022448"/>
    </source>
</evidence>
<dbReference type="PANTHER" id="PTHR45649:SF41">
    <property type="entry name" value="TRANSPORTER, PUTATIVE (EUROFUNG)-RELATED"/>
    <property type="match status" value="1"/>
</dbReference>
<keyword evidence="5 6" id="KW-0472">Membrane</keyword>
<evidence type="ECO:0000256" key="5">
    <source>
        <dbReference type="ARBA" id="ARBA00023136"/>
    </source>
</evidence>
<dbReference type="AlphaFoldDB" id="A0A3M7BKT8"/>
<feature type="transmembrane region" description="Helical" evidence="6">
    <location>
        <begin position="80"/>
        <end position="99"/>
    </location>
</feature>
<dbReference type="PANTHER" id="PTHR45649">
    <property type="entry name" value="AMINO-ACID PERMEASE BAT1"/>
    <property type="match status" value="1"/>
</dbReference>
<evidence type="ECO:0000256" key="4">
    <source>
        <dbReference type="ARBA" id="ARBA00022989"/>
    </source>
</evidence>
<evidence type="ECO:0000256" key="6">
    <source>
        <dbReference type="SAM" id="Phobius"/>
    </source>
</evidence>
<sequence>MKTLFLDCRFVKLYENNKKLSDASITLPKAIMWSVAPNVCLGILVILTLAFCSGNIEEVLQTRTGEPFVQIFYNATGSKAASSVMVTIVIILLFLAALAKSLLQVVSFGLLPETRVSQRPLGLNRLDNVRKVRPGWNVPLRAVFVSVLIVLLLSLINIGSTTALRSIISWRCCDLGLLSGDYWHIDLASNFWSASADTSLVSRKIRPVDQHYCFLFRLATFCLCLFAPDEGRRPQNIQLCKRNVCWGALRCPYVICNQGEKAVRRSSRSCQTRSAIAWHALLDTAES</sequence>
<reference evidence="7 8" key="1">
    <citation type="journal article" date="2018" name="BMC Genomics">
        <title>Genomic evidence for intraspecific hybridization in a clonal and extremely halotolerant yeast.</title>
        <authorList>
            <person name="Gostincar C."/>
            <person name="Stajich J.E."/>
            <person name="Zupancic J."/>
            <person name="Zalar P."/>
            <person name="Gunde-Cimerman N."/>
        </authorList>
    </citation>
    <scope>NUCLEOTIDE SEQUENCE [LARGE SCALE GENOMIC DNA]</scope>
    <source>
        <strain evidence="7 8">EXF-151</strain>
    </source>
</reference>
<dbReference type="GO" id="GO:0022857">
    <property type="term" value="F:transmembrane transporter activity"/>
    <property type="evidence" value="ECO:0007669"/>
    <property type="project" value="InterPro"/>
</dbReference>
<comment type="caution">
    <text evidence="7">The sequence shown here is derived from an EMBL/GenBank/DDBJ whole genome shotgun (WGS) entry which is preliminary data.</text>
</comment>
<name>A0A3M7BKT8_HORWE</name>
<organism evidence="7 8">
    <name type="scientific">Hortaea werneckii</name>
    <name type="common">Black yeast</name>
    <name type="synonym">Cladosporium werneckii</name>
    <dbReference type="NCBI Taxonomy" id="91943"/>
    <lineage>
        <taxon>Eukaryota</taxon>
        <taxon>Fungi</taxon>
        <taxon>Dikarya</taxon>
        <taxon>Ascomycota</taxon>
        <taxon>Pezizomycotina</taxon>
        <taxon>Dothideomycetes</taxon>
        <taxon>Dothideomycetidae</taxon>
        <taxon>Mycosphaerellales</taxon>
        <taxon>Teratosphaeriaceae</taxon>
        <taxon>Hortaea</taxon>
    </lineage>
</organism>
<evidence type="ECO:0000313" key="7">
    <source>
        <dbReference type="EMBL" id="RMY40137.1"/>
    </source>
</evidence>
<evidence type="ECO:0000256" key="1">
    <source>
        <dbReference type="ARBA" id="ARBA00004141"/>
    </source>
</evidence>
<comment type="subcellular location">
    <subcellularLocation>
        <location evidence="1">Membrane</location>
        <topology evidence="1">Multi-pass membrane protein</topology>
    </subcellularLocation>
</comment>
<gene>
    <name evidence="7" type="ORF">D0865_12640</name>
</gene>
<dbReference type="EMBL" id="QWIN01001504">
    <property type="protein sequence ID" value="RMY40137.1"/>
    <property type="molecule type" value="Genomic_DNA"/>
</dbReference>